<dbReference type="Proteomes" id="UP000026915">
    <property type="component" value="Chromosome 5"/>
</dbReference>
<keyword evidence="2" id="KW-1185">Reference proteome</keyword>
<organism evidence="1 2">
    <name type="scientific">Theobroma cacao</name>
    <name type="common">Cacao</name>
    <name type="synonym">Cocoa</name>
    <dbReference type="NCBI Taxonomy" id="3641"/>
    <lineage>
        <taxon>Eukaryota</taxon>
        <taxon>Viridiplantae</taxon>
        <taxon>Streptophyta</taxon>
        <taxon>Embryophyta</taxon>
        <taxon>Tracheophyta</taxon>
        <taxon>Spermatophyta</taxon>
        <taxon>Magnoliopsida</taxon>
        <taxon>eudicotyledons</taxon>
        <taxon>Gunneridae</taxon>
        <taxon>Pentapetalae</taxon>
        <taxon>rosids</taxon>
        <taxon>malvids</taxon>
        <taxon>Malvales</taxon>
        <taxon>Malvaceae</taxon>
        <taxon>Byttnerioideae</taxon>
        <taxon>Theobroma</taxon>
    </lineage>
</organism>
<dbReference type="eggNOG" id="KOG1075">
    <property type="taxonomic scope" value="Eukaryota"/>
</dbReference>
<dbReference type="Gramene" id="EOY09179">
    <property type="protein sequence ID" value="EOY09179"/>
    <property type="gene ID" value="TCM_024576"/>
</dbReference>
<dbReference type="OMA" id="ESHICHE"/>
<reference evidence="1 2" key="1">
    <citation type="journal article" date="2013" name="Genome Biol.">
        <title>The genome sequence of the most widely cultivated cacao type and its use to identify candidate genes regulating pod color.</title>
        <authorList>
            <person name="Motamayor J.C."/>
            <person name="Mockaitis K."/>
            <person name="Schmutz J."/>
            <person name="Haiminen N."/>
            <person name="Iii D.L."/>
            <person name="Cornejo O."/>
            <person name="Findley S.D."/>
            <person name="Zheng P."/>
            <person name="Utro F."/>
            <person name="Royaert S."/>
            <person name="Saski C."/>
            <person name="Jenkins J."/>
            <person name="Podicheti R."/>
            <person name="Zhao M."/>
            <person name="Scheffler B.E."/>
            <person name="Stack J.C."/>
            <person name="Feltus F.A."/>
            <person name="Mustiga G.M."/>
            <person name="Amores F."/>
            <person name="Phillips W."/>
            <person name="Marelli J.P."/>
            <person name="May G.D."/>
            <person name="Shapiro H."/>
            <person name="Ma J."/>
            <person name="Bustamante C.D."/>
            <person name="Schnell R.J."/>
            <person name="Main D."/>
            <person name="Gilbert D."/>
            <person name="Parida L."/>
            <person name="Kuhn D.N."/>
        </authorList>
    </citation>
    <scope>NUCLEOTIDE SEQUENCE [LARGE SCALE GENOMIC DNA]</scope>
    <source>
        <strain evidence="2">cv. Matina 1-6</strain>
    </source>
</reference>
<proteinExistence type="predicted"/>
<accession>A0A061F3W3</accession>
<dbReference type="InterPro" id="IPR036691">
    <property type="entry name" value="Endo/exonu/phosph_ase_sf"/>
</dbReference>
<dbReference type="Gene3D" id="3.60.10.10">
    <property type="entry name" value="Endonuclease/exonuclease/phosphatase"/>
    <property type="match status" value="1"/>
</dbReference>
<dbReference type="EMBL" id="CM001883">
    <property type="protein sequence ID" value="EOY09179.1"/>
    <property type="molecule type" value="Genomic_DNA"/>
</dbReference>
<name>A0A061F3W3_THECC</name>
<dbReference type="SUPFAM" id="SSF56219">
    <property type="entry name" value="DNase I-like"/>
    <property type="match status" value="1"/>
</dbReference>
<dbReference type="PANTHER" id="PTHR33710:SF62">
    <property type="entry name" value="DUF4283 DOMAIN PROTEIN"/>
    <property type="match status" value="1"/>
</dbReference>
<dbReference type="AlphaFoldDB" id="A0A061F3W3"/>
<dbReference type="PANTHER" id="PTHR33710">
    <property type="entry name" value="BNAC02G09200D PROTEIN"/>
    <property type="match status" value="1"/>
</dbReference>
<protein>
    <recommendedName>
        <fullName evidence="3">Reverse transcriptase domain-containing protein</fullName>
    </recommendedName>
</protein>
<dbReference type="InParanoid" id="A0A061F3W3"/>
<gene>
    <name evidence="1" type="ORF">TCM_024576</name>
</gene>
<evidence type="ECO:0000313" key="1">
    <source>
        <dbReference type="EMBL" id="EOY09179.1"/>
    </source>
</evidence>
<dbReference type="HOGENOM" id="CLU_000680_33_5_1"/>
<sequence length="446" mass="52104">MAFITDALNIFETSLRHGKFDESHICHEFQGASYESCFATRTQEPLMARGDFNVILSRNERLLGAEPHASSMEDFALTLLDCGLLDAGFEGNRFTWTNSHMFQRLDRVFYNMQWSAHFASTRVQHLNRDESDHCPLLITSTESLVERPSSFRFLHAWLKHHDFLNFVGRNWHEPMHSTGLMSFWLKQQRLKKALKVWSKNVFGDIFRNIQVAEQHALELISDNILLAQELVGKIDYNARGGNVILKLDMMKAYDRLNWDFLYLILERFDFNSQWIDMIKSSKKQIITQATGFHHKTLLVTYLGAPLYKRPKKVMLFDSLITKIWERITRWENKILSIGGRITLVQSVLSSLPIYLLQVLKPQVSVIEKIDILFNSFLWGDTLDSKHIHWSSWNKVTFPSSKGGLDIRSLQDVFEAFSAKLWWCFQTCSSLWTRYMKAKYDTDKIPQ</sequence>
<evidence type="ECO:0008006" key="3">
    <source>
        <dbReference type="Google" id="ProtNLM"/>
    </source>
</evidence>
<evidence type="ECO:0000313" key="2">
    <source>
        <dbReference type="Proteomes" id="UP000026915"/>
    </source>
</evidence>